<dbReference type="InterPro" id="IPR005814">
    <property type="entry name" value="Aminotrans_3"/>
</dbReference>
<dbReference type="STRING" id="60547.GCA_000751215_03691"/>
<organism evidence="7 8">
    <name type="scientific">Caballeronia glathei</name>
    <dbReference type="NCBI Taxonomy" id="60547"/>
    <lineage>
        <taxon>Bacteria</taxon>
        <taxon>Pseudomonadati</taxon>
        <taxon>Pseudomonadota</taxon>
        <taxon>Betaproteobacteria</taxon>
        <taxon>Burkholderiales</taxon>
        <taxon>Burkholderiaceae</taxon>
        <taxon>Caballeronia</taxon>
    </lineage>
</organism>
<dbReference type="Gene3D" id="3.90.1150.10">
    <property type="entry name" value="Aspartate Aminotransferase, domain 1"/>
    <property type="match status" value="1"/>
</dbReference>
<dbReference type="NCBIfam" id="NF005683">
    <property type="entry name" value="PRK07481.1"/>
    <property type="match status" value="1"/>
</dbReference>
<dbReference type="Pfam" id="PF00202">
    <property type="entry name" value="Aminotran_3"/>
    <property type="match status" value="1"/>
</dbReference>
<sequence length="447" mass="48724">MNVMKSHFWCPETHPGMESLSPRLRIVRGEGCYLFDDRGNRLVDASSGLWSVNVGHNRKEVKDAIARQLDELEYSTLFGGGISHPRTEELSEMLIDMLGPEGMRRVFFSLGGSDAVETALKLARQYWKVERQPERTKFISLRMAYHGTHFGSGAVNGYTAFRRSYEPNLPGCFHVDTPWLYRNPFTQDPEELGRLCAELLEREIVFQGPDTVAAFIAEPIQGAGGVIVPPANYWPLVREICDRHGVLLIADEVVTGFGRTGTLFGCRAWGVSPDMMCFAKGLSSGYLPLGATTVNERIEQAFMTNRDFTGAIMHGYTYSGHPVSCAAAIANLGIVTGEDLPAKAAKEGAYLLDALRPFADRFAAVGDVRGKGLLVGLDLVSDKSTRAPIDAMSGYSNAVCDVAREHGALVRPMGPLIAIAPPLVIETPQIDAIVSALAAGFEQVPFP</sequence>
<dbReference type="InterPro" id="IPR015422">
    <property type="entry name" value="PyrdxlP-dep_Trfase_small"/>
</dbReference>
<evidence type="ECO:0000256" key="1">
    <source>
        <dbReference type="ARBA" id="ARBA00001933"/>
    </source>
</evidence>
<dbReference type="PROSITE" id="PS00600">
    <property type="entry name" value="AA_TRANSFER_CLASS_3"/>
    <property type="match status" value="1"/>
</dbReference>
<protein>
    <recommendedName>
        <fullName evidence="9">Aminotransferase</fullName>
    </recommendedName>
</protein>
<dbReference type="PANTHER" id="PTHR43094:SF1">
    <property type="entry name" value="AMINOTRANSFERASE CLASS-III"/>
    <property type="match status" value="1"/>
</dbReference>
<evidence type="ECO:0000313" key="7">
    <source>
        <dbReference type="EMBL" id="KDR40165.1"/>
    </source>
</evidence>
<dbReference type="AlphaFoldDB" id="A0A069PHX1"/>
<keyword evidence="5 6" id="KW-0663">Pyridoxal phosphate</keyword>
<evidence type="ECO:0000256" key="2">
    <source>
        <dbReference type="ARBA" id="ARBA00008954"/>
    </source>
</evidence>
<keyword evidence="8" id="KW-1185">Reference proteome</keyword>
<dbReference type="Gene3D" id="3.40.640.10">
    <property type="entry name" value="Type I PLP-dependent aspartate aminotransferase-like (Major domain)"/>
    <property type="match status" value="1"/>
</dbReference>
<dbReference type="Proteomes" id="UP000027466">
    <property type="component" value="Unassembled WGS sequence"/>
</dbReference>
<evidence type="ECO:0000256" key="3">
    <source>
        <dbReference type="ARBA" id="ARBA00022576"/>
    </source>
</evidence>
<comment type="caution">
    <text evidence="7">The sequence shown here is derived from an EMBL/GenBank/DDBJ whole genome shotgun (WGS) entry which is preliminary data.</text>
</comment>
<keyword evidence="4" id="KW-0808">Transferase</keyword>
<dbReference type="GO" id="GO:0008483">
    <property type="term" value="F:transaminase activity"/>
    <property type="evidence" value="ECO:0007669"/>
    <property type="project" value="UniProtKB-KW"/>
</dbReference>
<proteinExistence type="inferred from homology"/>
<dbReference type="InterPro" id="IPR049704">
    <property type="entry name" value="Aminotrans_3_PPA_site"/>
</dbReference>
<dbReference type="InterPro" id="IPR015421">
    <property type="entry name" value="PyrdxlP-dep_Trfase_major"/>
</dbReference>
<evidence type="ECO:0008006" key="9">
    <source>
        <dbReference type="Google" id="ProtNLM"/>
    </source>
</evidence>
<reference evidence="7 8" key="1">
    <citation type="submission" date="2014-03" db="EMBL/GenBank/DDBJ databases">
        <title>Draft Genome Sequences of Four Burkholderia Strains.</title>
        <authorList>
            <person name="Liu X.Y."/>
            <person name="Li C.X."/>
            <person name="Xu J.H."/>
        </authorList>
    </citation>
    <scope>NUCLEOTIDE SEQUENCE [LARGE SCALE GENOMIC DNA]</scope>
    <source>
        <strain evidence="7 8">DSM 50014</strain>
    </source>
</reference>
<evidence type="ECO:0000256" key="5">
    <source>
        <dbReference type="ARBA" id="ARBA00022898"/>
    </source>
</evidence>
<comment type="similarity">
    <text evidence="2 6">Belongs to the class-III pyridoxal-phosphate-dependent aminotransferase family.</text>
</comment>
<dbReference type="PANTHER" id="PTHR43094">
    <property type="entry name" value="AMINOTRANSFERASE"/>
    <property type="match status" value="1"/>
</dbReference>
<accession>A0A069PHX1</accession>
<dbReference type="FunFam" id="3.40.640.10:FF:000014">
    <property type="entry name" value="Adenosylmethionine-8-amino-7-oxononanoate aminotransferase, probable"/>
    <property type="match status" value="1"/>
</dbReference>
<keyword evidence="3" id="KW-0032">Aminotransferase</keyword>
<dbReference type="CDD" id="cd00610">
    <property type="entry name" value="OAT_like"/>
    <property type="match status" value="1"/>
</dbReference>
<evidence type="ECO:0000256" key="4">
    <source>
        <dbReference type="ARBA" id="ARBA00022679"/>
    </source>
</evidence>
<dbReference type="RefSeq" id="WP_035934112.1">
    <property type="nucleotide sequence ID" value="NZ_CADFFX010000002.1"/>
</dbReference>
<evidence type="ECO:0000313" key="8">
    <source>
        <dbReference type="Proteomes" id="UP000027466"/>
    </source>
</evidence>
<name>A0A069PHX1_9BURK</name>
<comment type="cofactor">
    <cofactor evidence="1">
        <name>pyridoxal 5'-phosphate</name>
        <dbReference type="ChEBI" id="CHEBI:597326"/>
    </cofactor>
</comment>
<gene>
    <name evidence="7" type="ORF">BG61_27360</name>
</gene>
<dbReference type="SUPFAM" id="SSF53383">
    <property type="entry name" value="PLP-dependent transferases"/>
    <property type="match status" value="1"/>
</dbReference>
<dbReference type="InterPro" id="IPR015424">
    <property type="entry name" value="PyrdxlP-dep_Trfase"/>
</dbReference>
<dbReference type="GO" id="GO:0030170">
    <property type="term" value="F:pyridoxal phosphate binding"/>
    <property type="evidence" value="ECO:0007669"/>
    <property type="project" value="InterPro"/>
</dbReference>
<evidence type="ECO:0000256" key="6">
    <source>
        <dbReference type="RuleBase" id="RU003560"/>
    </source>
</evidence>
<dbReference type="EMBL" id="JFHC01000045">
    <property type="protein sequence ID" value="KDR40165.1"/>
    <property type="molecule type" value="Genomic_DNA"/>
</dbReference>
<dbReference type="PIRSF" id="PIRSF000521">
    <property type="entry name" value="Transaminase_4ab_Lys_Orn"/>
    <property type="match status" value="1"/>
</dbReference>